<dbReference type="GO" id="GO:0006508">
    <property type="term" value="P:proteolysis"/>
    <property type="evidence" value="ECO:0007669"/>
    <property type="project" value="UniProtKB-KW"/>
</dbReference>
<keyword evidence="9" id="KW-1185">Reference proteome</keyword>
<evidence type="ECO:0000256" key="4">
    <source>
        <dbReference type="ARBA" id="ARBA00022723"/>
    </source>
</evidence>
<evidence type="ECO:0000256" key="1">
    <source>
        <dbReference type="ARBA" id="ARBA00001947"/>
    </source>
</evidence>
<dbReference type="GO" id="GO:0006364">
    <property type="term" value="P:rRNA processing"/>
    <property type="evidence" value="ECO:0007669"/>
    <property type="project" value="InterPro"/>
</dbReference>
<dbReference type="GO" id="GO:0046872">
    <property type="term" value="F:metal ion binding"/>
    <property type="evidence" value="ECO:0007669"/>
    <property type="project" value="UniProtKB-KW"/>
</dbReference>
<keyword evidence="5" id="KW-0255">Endonuclease</keyword>
<dbReference type="InterPro" id="IPR023091">
    <property type="entry name" value="MetalPrtase_cat_dom_sf_prd"/>
</dbReference>
<evidence type="ECO:0000313" key="8">
    <source>
        <dbReference type="EMBL" id="EEP60742.1"/>
    </source>
</evidence>
<evidence type="ECO:0000256" key="3">
    <source>
        <dbReference type="ARBA" id="ARBA00022722"/>
    </source>
</evidence>
<dbReference type="AlphaFoldDB" id="C4FJL6"/>
<dbReference type="InterPro" id="IPR002036">
    <property type="entry name" value="YbeY"/>
</dbReference>
<evidence type="ECO:0000256" key="7">
    <source>
        <dbReference type="ARBA" id="ARBA00022833"/>
    </source>
</evidence>
<proteinExistence type="inferred from homology"/>
<dbReference type="PANTHER" id="PTHR46986:SF1">
    <property type="entry name" value="ENDORIBONUCLEASE YBEY, CHLOROPLASTIC"/>
    <property type="match status" value="1"/>
</dbReference>
<dbReference type="SUPFAM" id="SSF55486">
    <property type="entry name" value="Metalloproteases ('zincins'), catalytic domain"/>
    <property type="match status" value="1"/>
</dbReference>
<comment type="similarity">
    <text evidence="2">Belongs to the endoribonuclease YbeY family.</text>
</comment>
<dbReference type="GO" id="GO:0004222">
    <property type="term" value="F:metalloendopeptidase activity"/>
    <property type="evidence" value="ECO:0007669"/>
    <property type="project" value="InterPro"/>
</dbReference>
<keyword evidence="7" id="KW-0862">Zinc</keyword>
<dbReference type="Pfam" id="PF02130">
    <property type="entry name" value="YbeY"/>
    <property type="match status" value="1"/>
</dbReference>
<evidence type="ECO:0000256" key="5">
    <source>
        <dbReference type="ARBA" id="ARBA00022759"/>
    </source>
</evidence>
<accession>C4FJL6</accession>
<organism evidence="8 9">
    <name type="scientific">Sulfurihydrogenibium yellowstonense SS-5</name>
    <dbReference type="NCBI Taxonomy" id="432331"/>
    <lineage>
        <taxon>Bacteria</taxon>
        <taxon>Pseudomonadati</taxon>
        <taxon>Aquificota</taxon>
        <taxon>Aquificia</taxon>
        <taxon>Aquificales</taxon>
        <taxon>Hydrogenothermaceae</taxon>
        <taxon>Sulfurihydrogenibium</taxon>
    </lineage>
</organism>
<dbReference type="NCBIfam" id="TIGR00043">
    <property type="entry name" value="rRNA maturation RNase YbeY"/>
    <property type="match status" value="1"/>
</dbReference>
<evidence type="ECO:0000256" key="6">
    <source>
        <dbReference type="ARBA" id="ARBA00022801"/>
    </source>
</evidence>
<evidence type="ECO:0000256" key="2">
    <source>
        <dbReference type="ARBA" id="ARBA00010875"/>
    </source>
</evidence>
<keyword evidence="6 8" id="KW-0378">Hydrolase</keyword>
<keyword evidence="8" id="KW-0645">Protease</keyword>
<comment type="caution">
    <text evidence="8">The sequence shown here is derived from an EMBL/GenBank/DDBJ whole genome shotgun (WGS) entry which is preliminary data.</text>
</comment>
<keyword evidence="4" id="KW-0479">Metal-binding</keyword>
<dbReference type="EC" id="3.4.24.-" evidence="8"/>
<reference evidence="8 9" key="1">
    <citation type="submission" date="2009-04" db="EMBL/GenBank/DDBJ databases">
        <authorList>
            <person name="Reysenbach A.-L."/>
            <person name="Heidelberg J.F."/>
            <person name="Nelson W.C."/>
        </authorList>
    </citation>
    <scope>NUCLEOTIDE SEQUENCE [LARGE SCALE GENOMIC DNA]</scope>
    <source>
        <strain evidence="8 9">SS-5</strain>
    </source>
</reference>
<protein>
    <submittedName>
        <fullName evidence="8">Putative metalloprotease</fullName>
        <ecNumber evidence="8">3.4.24.-</ecNumber>
    </submittedName>
</protein>
<name>C4FJL6_9AQUI</name>
<gene>
    <name evidence="8" type="ORF">SULYE_0765</name>
</gene>
<dbReference type="RefSeq" id="WP_007546570.1">
    <property type="nucleotide sequence ID" value="NZ_ABZS01000058.1"/>
</dbReference>
<dbReference type="Gene3D" id="3.40.390.30">
    <property type="entry name" value="Metalloproteases ('zincins'), catalytic domain"/>
    <property type="match status" value="1"/>
</dbReference>
<keyword evidence="8" id="KW-0482">Metalloprotease</keyword>
<comment type="cofactor">
    <cofactor evidence="1">
        <name>Zn(2+)</name>
        <dbReference type="ChEBI" id="CHEBI:29105"/>
    </cofactor>
</comment>
<dbReference type="Proteomes" id="UP000005540">
    <property type="component" value="Unassembled WGS sequence"/>
</dbReference>
<dbReference type="EMBL" id="ABZS01000058">
    <property type="protein sequence ID" value="EEP60742.1"/>
    <property type="molecule type" value="Genomic_DNA"/>
</dbReference>
<evidence type="ECO:0000313" key="9">
    <source>
        <dbReference type="Proteomes" id="UP000005540"/>
    </source>
</evidence>
<sequence>MKNKTQKNRILINKEVYSKEITKKFLKDITEKILSELNLNNVEISITLTDNERIRKINKEWRGKDKPTDVLSFPQDETIGYKYRLLGDVIISLPYAKAQAEEIGFTLKEEF</sequence>
<dbReference type="GO" id="GO:0004519">
    <property type="term" value="F:endonuclease activity"/>
    <property type="evidence" value="ECO:0007669"/>
    <property type="project" value="UniProtKB-KW"/>
</dbReference>
<keyword evidence="3" id="KW-0540">Nuclease</keyword>
<dbReference type="PANTHER" id="PTHR46986">
    <property type="entry name" value="ENDORIBONUCLEASE YBEY, CHLOROPLASTIC"/>
    <property type="match status" value="1"/>
</dbReference>